<feature type="transmembrane region" description="Helical" evidence="6">
    <location>
        <begin position="68"/>
        <end position="91"/>
    </location>
</feature>
<organism evidence="8 9">
    <name type="scientific">Hydra vulgaris</name>
    <name type="common">Hydra</name>
    <name type="synonym">Hydra attenuata</name>
    <dbReference type="NCBI Taxonomy" id="6087"/>
    <lineage>
        <taxon>Eukaryota</taxon>
        <taxon>Metazoa</taxon>
        <taxon>Cnidaria</taxon>
        <taxon>Hydrozoa</taxon>
        <taxon>Hydroidolina</taxon>
        <taxon>Anthoathecata</taxon>
        <taxon>Aplanulata</taxon>
        <taxon>Hydridae</taxon>
        <taxon>Hydra</taxon>
    </lineage>
</organism>
<evidence type="ECO:0000256" key="4">
    <source>
        <dbReference type="ARBA" id="ARBA00023136"/>
    </source>
</evidence>
<feature type="transmembrane region" description="Helical" evidence="6">
    <location>
        <begin position="136"/>
        <end position="157"/>
    </location>
</feature>
<reference evidence="9" key="1">
    <citation type="submission" date="2025-08" db="UniProtKB">
        <authorList>
            <consortium name="RefSeq"/>
        </authorList>
    </citation>
    <scope>IDENTIFICATION</scope>
</reference>
<accession>A0ABM4BQJ6</accession>
<keyword evidence="2 6" id="KW-0812">Transmembrane</keyword>
<keyword evidence="4 6" id="KW-0472">Membrane</keyword>
<evidence type="ECO:0000256" key="1">
    <source>
        <dbReference type="ARBA" id="ARBA00004141"/>
    </source>
</evidence>
<comment type="subcellular location">
    <subcellularLocation>
        <location evidence="1">Membrane</location>
        <topology evidence="1">Multi-pass membrane protein</topology>
    </subcellularLocation>
</comment>
<dbReference type="PANTHER" id="PTHR11827:SF6">
    <property type="entry name" value="SOLUTE CARRIER FAMILY 12 MEMBER 8"/>
    <property type="match status" value="1"/>
</dbReference>
<dbReference type="PANTHER" id="PTHR11827">
    <property type="entry name" value="SOLUTE CARRIER FAMILY 12, CATION COTRANSPORTERS"/>
    <property type="match status" value="1"/>
</dbReference>
<keyword evidence="8" id="KW-1185">Reference proteome</keyword>
<evidence type="ECO:0000313" key="9">
    <source>
        <dbReference type="RefSeq" id="XP_065651416.1"/>
    </source>
</evidence>
<feature type="region of interest" description="Disordered" evidence="5">
    <location>
        <begin position="1"/>
        <end position="36"/>
    </location>
</feature>
<feature type="transmembrane region" description="Helical" evidence="6">
    <location>
        <begin position="393"/>
        <end position="411"/>
    </location>
</feature>
<dbReference type="RefSeq" id="XP_065651416.1">
    <property type="nucleotide sequence ID" value="XM_065795344.1"/>
</dbReference>
<dbReference type="GeneID" id="100207564"/>
<protein>
    <submittedName>
        <fullName evidence="9">Solute carrier family 12 member 8 isoform X2</fullName>
    </submittedName>
</protein>
<evidence type="ECO:0000256" key="3">
    <source>
        <dbReference type="ARBA" id="ARBA00022989"/>
    </source>
</evidence>
<feature type="transmembrane region" description="Helical" evidence="6">
    <location>
        <begin position="338"/>
        <end position="360"/>
    </location>
</feature>
<proteinExistence type="predicted"/>
<feature type="transmembrane region" description="Helical" evidence="6">
    <location>
        <begin position="215"/>
        <end position="235"/>
    </location>
</feature>
<dbReference type="Pfam" id="PF00324">
    <property type="entry name" value="AA_permease"/>
    <property type="match status" value="1"/>
</dbReference>
<dbReference type="Gene3D" id="1.20.1740.10">
    <property type="entry name" value="Amino acid/polyamine transporter I"/>
    <property type="match status" value="1"/>
</dbReference>
<name>A0ABM4BQJ6_HYDVU</name>
<evidence type="ECO:0000259" key="7">
    <source>
        <dbReference type="Pfam" id="PF00324"/>
    </source>
</evidence>
<evidence type="ECO:0000256" key="2">
    <source>
        <dbReference type="ARBA" id="ARBA00022692"/>
    </source>
</evidence>
<feature type="transmembrane region" description="Helical" evidence="6">
    <location>
        <begin position="185"/>
        <end position="203"/>
    </location>
</feature>
<dbReference type="InterPro" id="IPR004842">
    <property type="entry name" value="SLC12A_fam"/>
</dbReference>
<feature type="transmembrane region" description="Helical" evidence="6">
    <location>
        <begin position="298"/>
        <end position="318"/>
    </location>
</feature>
<sequence>MENNLSTNKKDCNKFNLQPKSEHSFNEQPCPNSKSDKKFKELFEDEKEQNGEKLDSWWKSSFFVTSKLYFGTWDGVFTSCIMNMVSVVVFLRSGWMIGYAGIGLSLLIVLLSFLIAFVTLLSAVGIFEKCCVTKGGVYFLITHVLGGKIGGTIGLLYSIGNATATSLYCTGFAESLCQLANWNNKWSICLVSITTLFVMLSIAISGVKWVVRFQLLLLVIIAAGIMDFVIGTLALSKPEIGFTGFSNYNFKENLNAQFTDQITFFVVFGVFFPSACGVMAGINMSGDLKNPAENIPEGSIASLGTCAALYTTIVLFLGSTCSHNALQTDYMIMQKMSITGLLLLCGLFVAALSSVLGGLVGPPRVLQSIATDNVLSILKPLEKVKGINEEPHNATLTVAVIAFVFIFVGNLNTLAPIVTMPFLMTYSAVNYAYFALSMSFENLKKQGLNTTNYGAMSQIDPFSQKNSNILISQTDTSEASLQPSSNSMVSHSKSSSEYSMILSETVRKESFAAYNENCFRNHTQSNSICTILCNKWVSLIASICCILCSFCISWIFALTNLAITFLLYVFISWSQPGLPQGVSNHFSLSYWLLSACMRKNRKSEKRIVVHSDSISYGISMLQISEDNSDYYHRQKQHHSSPCSNPIPY</sequence>
<feature type="transmembrane region" description="Helical" evidence="6">
    <location>
        <begin position="262"/>
        <end position="286"/>
    </location>
</feature>
<feature type="domain" description="Amino acid permease/ SLC12A" evidence="7">
    <location>
        <begin position="76"/>
        <end position="438"/>
    </location>
</feature>
<feature type="transmembrane region" description="Helical" evidence="6">
    <location>
        <begin position="539"/>
        <end position="571"/>
    </location>
</feature>
<evidence type="ECO:0000256" key="5">
    <source>
        <dbReference type="SAM" id="MobiDB-lite"/>
    </source>
</evidence>
<feature type="transmembrane region" description="Helical" evidence="6">
    <location>
        <begin position="97"/>
        <end position="124"/>
    </location>
</feature>
<evidence type="ECO:0000256" key="6">
    <source>
        <dbReference type="SAM" id="Phobius"/>
    </source>
</evidence>
<dbReference type="Proteomes" id="UP001652625">
    <property type="component" value="Chromosome 04"/>
</dbReference>
<gene>
    <name evidence="9" type="primary">LOC100207564</name>
</gene>
<dbReference type="InterPro" id="IPR004841">
    <property type="entry name" value="AA-permease/SLC12A_dom"/>
</dbReference>
<keyword evidence="3 6" id="KW-1133">Transmembrane helix</keyword>
<evidence type="ECO:0000313" key="8">
    <source>
        <dbReference type="Proteomes" id="UP001652625"/>
    </source>
</evidence>